<sequence>MILVDTCILSSLAKIDRLSLLDILFKKHFCYITPSVLKELNINKIAGFRFIEKIEEMVSFDEVKNKLCILVPGTKELEQAYRLNDNYKLSVADCECIVLAKSRKAILLTDDSYLAKIAIKEGVERIFDLKSLIGACIIEGTIKQKSELIEIIESLKQKDNYVFSDNNLKQLFSRFT</sequence>
<dbReference type="Gene3D" id="3.40.50.1010">
    <property type="entry name" value="5'-nuclease"/>
    <property type="match status" value="1"/>
</dbReference>
<dbReference type="Pfam" id="PF11848">
    <property type="entry name" value="DUF3368"/>
    <property type="match status" value="1"/>
</dbReference>
<protein>
    <submittedName>
        <fullName evidence="1">Putative nucleic acid-binding protein, contains PIN domain</fullName>
    </submittedName>
</protein>
<accession>A0A062V5L4</accession>
<evidence type="ECO:0000313" key="2">
    <source>
        <dbReference type="Proteomes" id="UP000027153"/>
    </source>
</evidence>
<organism evidence="1 2">
    <name type="scientific">Candidatus Methanoperedens nitratireducens</name>
    <dbReference type="NCBI Taxonomy" id="1392998"/>
    <lineage>
        <taxon>Archaea</taxon>
        <taxon>Methanobacteriati</taxon>
        <taxon>Methanobacteriota</taxon>
        <taxon>Stenosarchaea group</taxon>
        <taxon>Methanomicrobia</taxon>
        <taxon>Methanosarcinales</taxon>
        <taxon>ANME-2 cluster</taxon>
        <taxon>Candidatus Methanoperedentaceae</taxon>
        <taxon>Candidatus Methanoperedens</taxon>
    </lineage>
</organism>
<dbReference type="InterPro" id="IPR021799">
    <property type="entry name" value="PIN-like_prokaryotic"/>
</dbReference>
<reference evidence="1 2" key="1">
    <citation type="journal article" date="2013" name="Nature">
        <title>Anaerobic oxidation of methane coupled to nitrate reduction in a novel archaeal lineage.</title>
        <authorList>
            <person name="Haroon M.F."/>
            <person name="Hu S."/>
            <person name="Shi Y."/>
            <person name="Imelfort M."/>
            <person name="Keller J."/>
            <person name="Hugenholtz P."/>
            <person name="Yuan Z."/>
            <person name="Tyson G.W."/>
        </authorList>
    </citation>
    <scope>NUCLEOTIDE SEQUENCE [LARGE SCALE GENOMIC DNA]</scope>
    <source>
        <strain evidence="1 2">ANME-2d</strain>
    </source>
</reference>
<dbReference type="AlphaFoldDB" id="A0A062V5L4"/>
<dbReference type="Proteomes" id="UP000027153">
    <property type="component" value="Unassembled WGS sequence"/>
</dbReference>
<dbReference type="EMBL" id="JMIY01000007">
    <property type="protein sequence ID" value="KCZ71089.1"/>
    <property type="molecule type" value="Genomic_DNA"/>
</dbReference>
<dbReference type="InterPro" id="IPR029060">
    <property type="entry name" value="PIN-like_dom_sf"/>
</dbReference>
<proteinExistence type="predicted"/>
<evidence type="ECO:0000313" key="1">
    <source>
        <dbReference type="EMBL" id="KCZ71089.1"/>
    </source>
</evidence>
<dbReference type="RefSeq" id="WP_052368966.1">
    <property type="nucleotide sequence ID" value="NZ_JMIY01000007.1"/>
</dbReference>
<comment type="caution">
    <text evidence="1">The sequence shown here is derived from an EMBL/GenBank/DDBJ whole genome shotgun (WGS) entry which is preliminary data.</text>
</comment>
<dbReference type="SUPFAM" id="SSF88723">
    <property type="entry name" value="PIN domain-like"/>
    <property type="match status" value="1"/>
</dbReference>
<keyword evidence="2" id="KW-1185">Reference proteome</keyword>
<gene>
    <name evidence="1" type="ORF">ANME2D_03120</name>
</gene>
<name>A0A062V5L4_9EURY</name>